<sequence>MGEKKLSDGKTIGRKGRLTDAIISKLATFYGNAIRANSHNVNEMRQGVWAVWAHTSSTDDEPKHWFCPKGKNSWCLAMKTPCPELQVLTHSPHP</sequence>
<evidence type="ECO:0000259" key="1">
    <source>
        <dbReference type="Pfam" id="PF20700"/>
    </source>
</evidence>
<organism evidence="2 3">
    <name type="scientific">Trichonephila clavipes</name>
    <name type="common">Golden silk orbweaver</name>
    <name type="synonym">Nephila clavipes</name>
    <dbReference type="NCBI Taxonomy" id="2585209"/>
    <lineage>
        <taxon>Eukaryota</taxon>
        <taxon>Metazoa</taxon>
        <taxon>Ecdysozoa</taxon>
        <taxon>Arthropoda</taxon>
        <taxon>Chelicerata</taxon>
        <taxon>Arachnida</taxon>
        <taxon>Araneae</taxon>
        <taxon>Araneomorphae</taxon>
        <taxon>Entelegynae</taxon>
        <taxon>Araneoidea</taxon>
        <taxon>Nephilidae</taxon>
        <taxon>Trichonephila</taxon>
    </lineage>
</organism>
<dbReference type="Pfam" id="PF20700">
    <property type="entry name" value="Mutator"/>
    <property type="match status" value="1"/>
</dbReference>
<name>A0A8X6RDN9_TRICX</name>
<evidence type="ECO:0000313" key="3">
    <source>
        <dbReference type="Proteomes" id="UP000887159"/>
    </source>
</evidence>
<dbReference type="Proteomes" id="UP000887159">
    <property type="component" value="Unassembled WGS sequence"/>
</dbReference>
<reference evidence="2" key="1">
    <citation type="submission" date="2020-08" db="EMBL/GenBank/DDBJ databases">
        <title>Multicomponent nature underlies the extraordinary mechanical properties of spider dragline silk.</title>
        <authorList>
            <person name="Kono N."/>
            <person name="Nakamura H."/>
            <person name="Mori M."/>
            <person name="Yoshida Y."/>
            <person name="Ohtoshi R."/>
            <person name="Malay A.D."/>
            <person name="Moran D.A.P."/>
            <person name="Tomita M."/>
            <person name="Numata K."/>
            <person name="Arakawa K."/>
        </authorList>
    </citation>
    <scope>NUCLEOTIDE SEQUENCE</scope>
</reference>
<feature type="domain" description="Mutator-like transposase" evidence="1">
    <location>
        <begin position="11"/>
        <end position="75"/>
    </location>
</feature>
<dbReference type="EMBL" id="BMAU01021172">
    <property type="protein sequence ID" value="GFX93281.1"/>
    <property type="molecule type" value="Genomic_DNA"/>
</dbReference>
<keyword evidence="3" id="KW-1185">Reference proteome</keyword>
<accession>A0A8X6RDN9</accession>
<dbReference type="AlphaFoldDB" id="A0A8X6RDN9"/>
<gene>
    <name evidence="2" type="primary">AVEN_245275_1</name>
    <name evidence="2" type="ORF">TNCV_4761601</name>
</gene>
<proteinExistence type="predicted"/>
<comment type="caution">
    <text evidence="2">The sequence shown here is derived from an EMBL/GenBank/DDBJ whole genome shotgun (WGS) entry which is preliminary data.</text>
</comment>
<evidence type="ECO:0000313" key="2">
    <source>
        <dbReference type="EMBL" id="GFX93281.1"/>
    </source>
</evidence>
<dbReference type="InterPro" id="IPR049012">
    <property type="entry name" value="Mutator_transp_dom"/>
</dbReference>
<protein>
    <recommendedName>
        <fullName evidence="1">Mutator-like transposase domain-containing protein</fullName>
    </recommendedName>
</protein>